<dbReference type="GO" id="GO:0003677">
    <property type="term" value="F:DNA binding"/>
    <property type="evidence" value="ECO:0007669"/>
    <property type="project" value="UniProtKB-KW"/>
</dbReference>
<feature type="binding site" evidence="11">
    <location>
        <begin position="26"/>
        <end position="33"/>
    </location>
    <ligand>
        <name>ATP</name>
        <dbReference type="ChEBI" id="CHEBI:30616"/>
    </ligand>
</feature>
<comment type="catalytic activity">
    <reaction evidence="10">
        <text>ATP + H2O = ADP + phosphate + H(+)</text>
        <dbReference type="Rhea" id="RHEA:13065"/>
        <dbReference type="ChEBI" id="CHEBI:15377"/>
        <dbReference type="ChEBI" id="CHEBI:15378"/>
        <dbReference type="ChEBI" id="CHEBI:30616"/>
        <dbReference type="ChEBI" id="CHEBI:43474"/>
        <dbReference type="ChEBI" id="CHEBI:456216"/>
        <dbReference type="EC" id="5.6.2.4"/>
    </reaction>
</comment>
<dbReference type="PANTHER" id="PTHR11070">
    <property type="entry name" value="UVRD / RECB / PCRA DNA HELICASE FAMILY MEMBER"/>
    <property type="match status" value="1"/>
</dbReference>
<evidence type="ECO:0000256" key="7">
    <source>
        <dbReference type="ARBA" id="ARBA00023235"/>
    </source>
</evidence>
<accession>A0A1F5P7Z8</accession>
<dbReference type="EMBL" id="MFES01000015">
    <property type="protein sequence ID" value="OGE86051.1"/>
    <property type="molecule type" value="Genomic_DNA"/>
</dbReference>
<evidence type="ECO:0000256" key="6">
    <source>
        <dbReference type="ARBA" id="ARBA00023125"/>
    </source>
</evidence>
<keyword evidence="5 11" id="KW-0067">ATP-binding</keyword>
<dbReference type="Pfam" id="PF00580">
    <property type="entry name" value="UvrD-helicase"/>
    <property type="match status" value="1"/>
</dbReference>
<dbReference type="InterPro" id="IPR000212">
    <property type="entry name" value="DNA_helicase_UvrD/REP"/>
</dbReference>
<dbReference type="GO" id="GO:0043138">
    <property type="term" value="F:3'-5' DNA helicase activity"/>
    <property type="evidence" value="ECO:0007669"/>
    <property type="project" value="UniProtKB-EC"/>
</dbReference>
<evidence type="ECO:0000256" key="11">
    <source>
        <dbReference type="PROSITE-ProRule" id="PRU00560"/>
    </source>
</evidence>
<dbReference type="InterPro" id="IPR027417">
    <property type="entry name" value="P-loop_NTPase"/>
</dbReference>
<protein>
    <recommendedName>
        <fullName evidence="9">DNA 3'-5' helicase</fullName>
        <ecNumber evidence="9">5.6.2.4</ecNumber>
    </recommendedName>
</protein>
<proteinExistence type="inferred from homology"/>
<dbReference type="InterPro" id="IPR014016">
    <property type="entry name" value="UvrD-like_ATP-bd"/>
</dbReference>
<dbReference type="STRING" id="1817832.A3J48_01095"/>
<dbReference type="Proteomes" id="UP000176786">
    <property type="component" value="Unassembled WGS sequence"/>
</dbReference>
<dbReference type="SUPFAM" id="SSF52540">
    <property type="entry name" value="P-loop containing nucleoside triphosphate hydrolases"/>
    <property type="match status" value="1"/>
</dbReference>
<sequence>MDFLKDLNEQQLKAVTAPLGPVLVLAGAGSGKTRALTYRIAYLISTKTYKANEILAVTFTNKAATEMKDRVENLLRKFNNDNDDNSNHSYNNFGRPSTSVMMGTFHSVCVRILRREINKIPPYNSNFTIFDSDDSLRAVKQILENFDIEREISPNYARSIISSIKNHQVALEAVEDQTFVEIYQSYQKLLEEVNALDFDDLLLQTVRLFQEHPRILSKYRTTWPYVLVDEYQDTNNIQYKLIKLLVTRGQTSAERGLTSISNIFAVGDDAQSIYGFRGANYKNILDFEKDFPEATVVTLDENYRSTQNILNAANEVIKLSREQKEKNLWTKNTGGAKIIHHTAVDETAEGMFVAMEILKIASEKANSDEPTYELEPDFFEESETPFFDNLIRNTKYGIPNDKRIKTAPLSHELDLSNLKKIVVLYRTNAQSRALEEVFLQFGIPYHLVGAVRFYERKEIKDILSFLRLILNEKDTLSLSRAINIPPRGIGDKSFELIRMNDAGKLSTRARNSWENFSNKLASIRKTAADLSIIDIINLIVKKFDLEDYYRDGTSEGEDRWSNVRELFTVAGRFANNPWPEGLTALLEEIALYSEADEVGNKSGATLMTLHQAKGLEYETVFMVGLEEGLLPHMKSLEPGADINEEIRLAYVGMTRARKNLYLINAYGRRIFGSSYSLKPSRILRAIPEELLERRN</sequence>
<name>A0A1F5P7Z8_9BACT</name>
<dbReference type="GO" id="GO:0033202">
    <property type="term" value="C:DNA helicase complex"/>
    <property type="evidence" value="ECO:0007669"/>
    <property type="project" value="TreeGrafter"/>
</dbReference>
<keyword evidence="4 11" id="KW-0347">Helicase</keyword>
<dbReference type="GO" id="GO:0005829">
    <property type="term" value="C:cytosol"/>
    <property type="evidence" value="ECO:0007669"/>
    <property type="project" value="TreeGrafter"/>
</dbReference>
<feature type="domain" description="UvrD-like helicase ATP-binding" evidence="12">
    <location>
        <begin position="5"/>
        <end position="306"/>
    </location>
</feature>
<feature type="domain" description="UvrD-like helicase C-terminal" evidence="13">
    <location>
        <begin position="307"/>
        <end position="614"/>
    </location>
</feature>
<dbReference type="Gene3D" id="1.10.486.10">
    <property type="entry name" value="PCRA, domain 4"/>
    <property type="match status" value="1"/>
</dbReference>
<evidence type="ECO:0000256" key="3">
    <source>
        <dbReference type="ARBA" id="ARBA00022801"/>
    </source>
</evidence>
<dbReference type="AlphaFoldDB" id="A0A1F5P7Z8"/>
<dbReference type="InterPro" id="IPR014017">
    <property type="entry name" value="DNA_helicase_UvrD-like_C"/>
</dbReference>
<dbReference type="InterPro" id="IPR013986">
    <property type="entry name" value="DExx_box_DNA_helicase_dom_sf"/>
</dbReference>
<dbReference type="GO" id="GO:0016887">
    <property type="term" value="F:ATP hydrolysis activity"/>
    <property type="evidence" value="ECO:0007669"/>
    <property type="project" value="RHEA"/>
</dbReference>
<dbReference type="PROSITE" id="PS51198">
    <property type="entry name" value="UVRD_HELICASE_ATP_BIND"/>
    <property type="match status" value="1"/>
</dbReference>
<evidence type="ECO:0000256" key="8">
    <source>
        <dbReference type="ARBA" id="ARBA00034617"/>
    </source>
</evidence>
<evidence type="ECO:0000313" key="14">
    <source>
        <dbReference type="EMBL" id="OGE86051.1"/>
    </source>
</evidence>
<dbReference type="GO" id="GO:0005524">
    <property type="term" value="F:ATP binding"/>
    <property type="evidence" value="ECO:0007669"/>
    <property type="project" value="UniProtKB-UniRule"/>
</dbReference>
<keyword evidence="3 11" id="KW-0378">Hydrolase</keyword>
<gene>
    <name evidence="14" type="ORF">A3J48_01095</name>
</gene>
<keyword evidence="6" id="KW-0238">DNA-binding</keyword>
<dbReference type="CDD" id="cd17932">
    <property type="entry name" value="DEXQc_UvrD"/>
    <property type="match status" value="1"/>
</dbReference>
<dbReference type="PROSITE" id="PS51217">
    <property type="entry name" value="UVRD_HELICASE_CTER"/>
    <property type="match status" value="1"/>
</dbReference>
<dbReference type="PANTHER" id="PTHR11070:SF2">
    <property type="entry name" value="ATP-DEPENDENT DNA HELICASE SRS2"/>
    <property type="match status" value="1"/>
</dbReference>
<evidence type="ECO:0000256" key="9">
    <source>
        <dbReference type="ARBA" id="ARBA00034808"/>
    </source>
</evidence>
<organism evidence="14 15">
    <name type="scientific">Candidatus Doudnabacteria bacterium RIFCSPHIGHO2_02_FULL_46_11</name>
    <dbReference type="NCBI Taxonomy" id="1817832"/>
    <lineage>
        <taxon>Bacteria</taxon>
        <taxon>Candidatus Doudnaibacteriota</taxon>
    </lineage>
</organism>
<evidence type="ECO:0000259" key="13">
    <source>
        <dbReference type="PROSITE" id="PS51217"/>
    </source>
</evidence>
<evidence type="ECO:0000259" key="12">
    <source>
        <dbReference type="PROSITE" id="PS51198"/>
    </source>
</evidence>
<keyword evidence="7" id="KW-0413">Isomerase</keyword>
<evidence type="ECO:0000256" key="1">
    <source>
        <dbReference type="ARBA" id="ARBA00009922"/>
    </source>
</evidence>
<evidence type="ECO:0000256" key="2">
    <source>
        <dbReference type="ARBA" id="ARBA00022741"/>
    </source>
</evidence>
<dbReference type="GO" id="GO:0000725">
    <property type="term" value="P:recombinational repair"/>
    <property type="evidence" value="ECO:0007669"/>
    <property type="project" value="TreeGrafter"/>
</dbReference>
<dbReference type="Gene3D" id="1.10.10.160">
    <property type="match status" value="1"/>
</dbReference>
<dbReference type="Gene3D" id="3.40.50.300">
    <property type="entry name" value="P-loop containing nucleotide triphosphate hydrolases"/>
    <property type="match status" value="3"/>
</dbReference>
<dbReference type="EC" id="5.6.2.4" evidence="9"/>
<evidence type="ECO:0000256" key="4">
    <source>
        <dbReference type="ARBA" id="ARBA00022806"/>
    </source>
</evidence>
<evidence type="ECO:0000313" key="15">
    <source>
        <dbReference type="Proteomes" id="UP000176786"/>
    </source>
</evidence>
<comment type="similarity">
    <text evidence="1">Belongs to the helicase family. UvrD subfamily.</text>
</comment>
<comment type="caution">
    <text evidence="14">The sequence shown here is derived from an EMBL/GenBank/DDBJ whole genome shotgun (WGS) entry which is preliminary data.</text>
</comment>
<keyword evidence="2 11" id="KW-0547">Nucleotide-binding</keyword>
<comment type="catalytic activity">
    <reaction evidence="8">
        <text>Couples ATP hydrolysis with the unwinding of duplex DNA by translocating in the 3'-5' direction.</text>
        <dbReference type="EC" id="5.6.2.4"/>
    </reaction>
</comment>
<evidence type="ECO:0000256" key="5">
    <source>
        <dbReference type="ARBA" id="ARBA00022840"/>
    </source>
</evidence>
<reference evidence="14 15" key="1">
    <citation type="journal article" date="2016" name="Nat. Commun.">
        <title>Thousands of microbial genomes shed light on interconnected biogeochemical processes in an aquifer system.</title>
        <authorList>
            <person name="Anantharaman K."/>
            <person name="Brown C.T."/>
            <person name="Hug L.A."/>
            <person name="Sharon I."/>
            <person name="Castelle C.J."/>
            <person name="Probst A.J."/>
            <person name="Thomas B.C."/>
            <person name="Singh A."/>
            <person name="Wilkins M.J."/>
            <person name="Karaoz U."/>
            <person name="Brodie E.L."/>
            <person name="Williams K.H."/>
            <person name="Hubbard S.S."/>
            <person name="Banfield J.F."/>
        </authorList>
    </citation>
    <scope>NUCLEOTIDE SEQUENCE [LARGE SCALE GENOMIC DNA]</scope>
</reference>
<evidence type="ECO:0000256" key="10">
    <source>
        <dbReference type="ARBA" id="ARBA00048988"/>
    </source>
</evidence>
<dbReference type="Pfam" id="PF13361">
    <property type="entry name" value="UvrD_C"/>
    <property type="match status" value="2"/>
</dbReference>